<dbReference type="Proteomes" id="UP000215509">
    <property type="component" value="Unassembled WGS sequence"/>
</dbReference>
<proteinExistence type="inferred from homology"/>
<dbReference type="InterPro" id="IPR000515">
    <property type="entry name" value="MetI-like"/>
</dbReference>
<dbReference type="RefSeq" id="WP_094013734.1">
    <property type="nucleotide sequence ID" value="NZ_NMQW01000005.1"/>
</dbReference>
<feature type="transmembrane region" description="Helical" evidence="7">
    <location>
        <begin position="163"/>
        <end position="182"/>
    </location>
</feature>
<evidence type="ECO:0000256" key="4">
    <source>
        <dbReference type="ARBA" id="ARBA00022692"/>
    </source>
</evidence>
<evidence type="ECO:0000313" key="10">
    <source>
        <dbReference type="Proteomes" id="UP000215509"/>
    </source>
</evidence>
<evidence type="ECO:0000256" key="7">
    <source>
        <dbReference type="RuleBase" id="RU363032"/>
    </source>
</evidence>
<evidence type="ECO:0000259" key="8">
    <source>
        <dbReference type="PROSITE" id="PS50928"/>
    </source>
</evidence>
<organism evidence="9 10">
    <name type="scientific">Paenibacillus rigui</name>
    <dbReference type="NCBI Taxonomy" id="554312"/>
    <lineage>
        <taxon>Bacteria</taxon>
        <taxon>Bacillati</taxon>
        <taxon>Bacillota</taxon>
        <taxon>Bacilli</taxon>
        <taxon>Bacillales</taxon>
        <taxon>Paenibacillaceae</taxon>
        <taxon>Paenibacillus</taxon>
    </lineage>
</organism>
<evidence type="ECO:0000256" key="5">
    <source>
        <dbReference type="ARBA" id="ARBA00022989"/>
    </source>
</evidence>
<dbReference type="PROSITE" id="PS50928">
    <property type="entry name" value="ABC_TM1"/>
    <property type="match status" value="1"/>
</dbReference>
<feature type="transmembrane region" description="Helical" evidence="7">
    <location>
        <begin position="65"/>
        <end position="91"/>
    </location>
</feature>
<evidence type="ECO:0000256" key="2">
    <source>
        <dbReference type="ARBA" id="ARBA00022448"/>
    </source>
</evidence>
<dbReference type="Gene3D" id="1.10.3720.10">
    <property type="entry name" value="MetI-like"/>
    <property type="match status" value="1"/>
</dbReference>
<keyword evidence="3" id="KW-1003">Cell membrane</keyword>
<evidence type="ECO:0000256" key="3">
    <source>
        <dbReference type="ARBA" id="ARBA00022475"/>
    </source>
</evidence>
<feature type="transmembrane region" description="Helical" evidence="7">
    <location>
        <begin position="103"/>
        <end position="124"/>
    </location>
</feature>
<feature type="domain" description="ABC transmembrane type-1" evidence="8">
    <location>
        <begin position="66"/>
        <end position="281"/>
    </location>
</feature>
<sequence length="290" mass="32519">MAKALKYPYYFVLPALLIYLLLAVSPKLMGIYYSFTDWNIHAKQIQFIGLDNYRTMLADKEMIGAFVHTIVFAFFVTIFQNVFGLSLALLLNAKLRLQNVLRTVFFLPYVIAPIVTGYIFTALYHPDNGLVNDALRLLGLGALAQDWLNDPTYALFSVIVTDIWRLSGFAMVIYLAGLQIIPKDLTESAQIDGASFWQRFRNITFPLLAPSFTVNFLLSLIGSMKVFELVMVLTRGGPGYSTQVFNTYILSAFSSGIYGYGTAVNVVLFLLITAVGIPVLVGLRRRELEM</sequence>
<protein>
    <submittedName>
        <fullName evidence="9">ABC transporter permease</fullName>
    </submittedName>
</protein>
<keyword evidence="5 7" id="KW-1133">Transmembrane helix</keyword>
<accession>A0A229UV10</accession>
<reference evidence="9 10" key="1">
    <citation type="submission" date="2017-07" db="EMBL/GenBank/DDBJ databases">
        <title>Genome sequencing and assembly of Paenibacillus rigui.</title>
        <authorList>
            <person name="Mayilraj S."/>
        </authorList>
    </citation>
    <scope>NUCLEOTIDE SEQUENCE [LARGE SCALE GENOMIC DNA]</scope>
    <source>
        <strain evidence="9 10">JCM 16352</strain>
    </source>
</reference>
<dbReference type="PANTHER" id="PTHR30193">
    <property type="entry name" value="ABC TRANSPORTER PERMEASE PROTEIN"/>
    <property type="match status" value="1"/>
</dbReference>
<gene>
    <name evidence="9" type="ORF">CF651_04880</name>
</gene>
<feature type="transmembrane region" description="Helical" evidence="7">
    <location>
        <begin position="7"/>
        <end position="25"/>
    </location>
</feature>
<dbReference type="InterPro" id="IPR051393">
    <property type="entry name" value="ABC_transporter_permease"/>
</dbReference>
<dbReference type="SUPFAM" id="SSF161098">
    <property type="entry name" value="MetI-like"/>
    <property type="match status" value="1"/>
</dbReference>
<dbReference type="GO" id="GO:0005886">
    <property type="term" value="C:plasma membrane"/>
    <property type="evidence" value="ECO:0007669"/>
    <property type="project" value="UniProtKB-SubCell"/>
</dbReference>
<keyword evidence="2 7" id="KW-0813">Transport</keyword>
<dbReference type="GO" id="GO:0055085">
    <property type="term" value="P:transmembrane transport"/>
    <property type="evidence" value="ECO:0007669"/>
    <property type="project" value="InterPro"/>
</dbReference>
<evidence type="ECO:0000256" key="6">
    <source>
        <dbReference type="ARBA" id="ARBA00023136"/>
    </source>
</evidence>
<keyword evidence="10" id="KW-1185">Reference proteome</keyword>
<dbReference type="CDD" id="cd06261">
    <property type="entry name" value="TM_PBP2"/>
    <property type="match status" value="1"/>
</dbReference>
<dbReference type="PANTHER" id="PTHR30193:SF37">
    <property type="entry name" value="INNER MEMBRANE ABC TRANSPORTER PERMEASE PROTEIN YCJO"/>
    <property type="match status" value="1"/>
</dbReference>
<dbReference type="Pfam" id="PF00528">
    <property type="entry name" value="BPD_transp_1"/>
    <property type="match status" value="1"/>
</dbReference>
<keyword evidence="6 7" id="KW-0472">Membrane</keyword>
<keyword evidence="4 7" id="KW-0812">Transmembrane</keyword>
<dbReference type="EMBL" id="NMQW01000005">
    <property type="protein sequence ID" value="OXM87437.1"/>
    <property type="molecule type" value="Genomic_DNA"/>
</dbReference>
<name>A0A229UV10_9BACL</name>
<dbReference type="OrthoDB" id="5174895at2"/>
<comment type="subcellular location">
    <subcellularLocation>
        <location evidence="1 7">Cell membrane</location>
        <topology evidence="1 7">Multi-pass membrane protein</topology>
    </subcellularLocation>
</comment>
<feature type="transmembrane region" description="Helical" evidence="7">
    <location>
        <begin position="203"/>
        <end position="224"/>
    </location>
</feature>
<feature type="transmembrane region" description="Helical" evidence="7">
    <location>
        <begin position="257"/>
        <end position="283"/>
    </location>
</feature>
<dbReference type="AlphaFoldDB" id="A0A229UV10"/>
<dbReference type="InterPro" id="IPR035906">
    <property type="entry name" value="MetI-like_sf"/>
</dbReference>
<evidence type="ECO:0000256" key="1">
    <source>
        <dbReference type="ARBA" id="ARBA00004651"/>
    </source>
</evidence>
<comment type="caution">
    <text evidence="9">The sequence shown here is derived from an EMBL/GenBank/DDBJ whole genome shotgun (WGS) entry which is preliminary data.</text>
</comment>
<comment type="similarity">
    <text evidence="7">Belongs to the binding-protein-dependent transport system permease family.</text>
</comment>
<evidence type="ECO:0000313" key="9">
    <source>
        <dbReference type="EMBL" id="OXM87437.1"/>
    </source>
</evidence>